<dbReference type="AlphaFoldDB" id="A0A0W0ZA30"/>
<dbReference type="PATRIC" id="fig|1122169.6.peg.199"/>
<dbReference type="eggNOG" id="COG3265">
    <property type="taxonomic scope" value="Bacteria"/>
</dbReference>
<proteinExistence type="predicted"/>
<dbReference type="SUPFAM" id="SSF52540">
    <property type="entry name" value="P-loop containing nucleoside triphosphate hydrolases"/>
    <property type="match status" value="1"/>
</dbReference>
<gene>
    <name evidence="1" type="ORF">Lsha_0180</name>
</gene>
<protein>
    <submittedName>
        <fullName evidence="1">Shikimate kinase</fullName>
    </submittedName>
</protein>
<accession>A0A0W0ZA30</accession>
<organism evidence="1 2">
    <name type="scientific">Legionella shakespearei DSM 23087</name>
    <dbReference type="NCBI Taxonomy" id="1122169"/>
    <lineage>
        <taxon>Bacteria</taxon>
        <taxon>Pseudomonadati</taxon>
        <taxon>Pseudomonadota</taxon>
        <taxon>Gammaproteobacteria</taxon>
        <taxon>Legionellales</taxon>
        <taxon>Legionellaceae</taxon>
        <taxon>Legionella</taxon>
    </lineage>
</organism>
<dbReference type="RefSeq" id="WP_018577230.1">
    <property type="nucleotide sequence ID" value="NZ_KB892397.1"/>
</dbReference>
<keyword evidence="1" id="KW-0808">Transferase</keyword>
<evidence type="ECO:0000313" key="2">
    <source>
        <dbReference type="Proteomes" id="UP000054600"/>
    </source>
</evidence>
<dbReference type="Gene3D" id="3.40.50.300">
    <property type="entry name" value="P-loop containing nucleotide triphosphate hydrolases"/>
    <property type="match status" value="1"/>
</dbReference>
<comment type="caution">
    <text evidence="1">The sequence shown here is derived from an EMBL/GenBank/DDBJ whole genome shotgun (WGS) entry which is preliminary data.</text>
</comment>
<keyword evidence="1" id="KW-0418">Kinase</keyword>
<dbReference type="Proteomes" id="UP000054600">
    <property type="component" value="Unassembled WGS sequence"/>
</dbReference>
<dbReference type="InterPro" id="IPR027417">
    <property type="entry name" value="P-loop_NTPase"/>
</dbReference>
<dbReference type="OrthoDB" id="5646444at2"/>
<reference evidence="1 2" key="1">
    <citation type="submission" date="2015-11" db="EMBL/GenBank/DDBJ databases">
        <title>Genomic analysis of 38 Legionella species identifies large and diverse effector repertoires.</title>
        <authorList>
            <person name="Burstein D."/>
            <person name="Amaro F."/>
            <person name="Zusman T."/>
            <person name="Lifshitz Z."/>
            <person name="Cohen O."/>
            <person name="Gilbert J.A."/>
            <person name="Pupko T."/>
            <person name="Shuman H.A."/>
            <person name="Segal G."/>
        </authorList>
    </citation>
    <scope>NUCLEOTIDE SEQUENCE [LARGE SCALE GENOMIC DNA]</scope>
    <source>
        <strain evidence="1 2">ATCC 49655</strain>
    </source>
</reference>
<dbReference type="EMBL" id="LNYW01000008">
    <property type="protein sequence ID" value="KTD65973.1"/>
    <property type="molecule type" value="Genomic_DNA"/>
</dbReference>
<evidence type="ECO:0000313" key="1">
    <source>
        <dbReference type="EMBL" id="KTD65973.1"/>
    </source>
</evidence>
<dbReference type="STRING" id="1122169.Lsha_0180"/>
<dbReference type="GO" id="GO:0016301">
    <property type="term" value="F:kinase activity"/>
    <property type="evidence" value="ECO:0007669"/>
    <property type="project" value="UniProtKB-KW"/>
</dbReference>
<name>A0A0W0ZA30_9GAMM</name>
<dbReference type="Pfam" id="PF13238">
    <property type="entry name" value="AAA_18"/>
    <property type="match status" value="1"/>
</dbReference>
<keyword evidence="2" id="KW-1185">Reference proteome</keyword>
<sequence length="199" mass="23063">MIVFLFGLPGVGKTYIGQLMQRELGVCYWDGDEALTEEMKRAVRNEQSFSRQMTADLTSTIINQIKTLRQTHDFVIVSQAMLREVDRQTFREQFDDIHFIYIRCEADAVITQRITQRGDFVTVSYCDKLMKLFEAHRGDAEAYPSIDNYNKTDEELITAFQDALNIKLKADWEPGFFPEQKAAEPGLGKKTEPLHYARY</sequence>